<dbReference type="AlphaFoldDB" id="A0ABD3HCZ1"/>
<accession>A0ABD3HCZ1</accession>
<keyword evidence="2" id="KW-1185">Reference proteome</keyword>
<dbReference type="EMBL" id="JBJQOH010000004">
    <property type="protein sequence ID" value="KAL3688332.1"/>
    <property type="molecule type" value="Genomic_DNA"/>
</dbReference>
<gene>
    <name evidence="1" type="ORF">R1sor_014641</name>
</gene>
<reference evidence="1 2" key="1">
    <citation type="submission" date="2024-09" db="EMBL/GenBank/DDBJ databases">
        <title>Chromosome-scale assembly of Riccia sorocarpa.</title>
        <authorList>
            <person name="Paukszto L."/>
        </authorList>
    </citation>
    <scope>NUCLEOTIDE SEQUENCE [LARGE SCALE GENOMIC DNA]</scope>
    <source>
        <strain evidence="1">LP-2024</strain>
        <tissue evidence="1">Aerial parts of the thallus</tissue>
    </source>
</reference>
<name>A0ABD3HCZ1_9MARC</name>
<protein>
    <submittedName>
        <fullName evidence="1">Uncharacterized protein</fullName>
    </submittedName>
</protein>
<organism evidence="1 2">
    <name type="scientific">Riccia sorocarpa</name>
    <dbReference type="NCBI Taxonomy" id="122646"/>
    <lineage>
        <taxon>Eukaryota</taxon>
        <taxon>Viridiplantae</taxon>
        <taxon>Streptophyta</taxon>
        <taxon>Embryophyta</taxon>
        <taxon>Marchantiophyta</taxon>
        <taxon>Marchantiopsida</taxon>
        <taxon>Marchantiidae</taxon>
        <taxon>Marchantiales</taxon>
        <taxon>Ricciaceae</taxon>
        <taxon>Riccia</taxon>
    </lineage>
</organism>
<dbReference type="Pfam" id="PF19239">
    <property type="entry name" value="GIY_YIG_domain"/>
    <property type="match status" value="1"/>
</dbReference>
<sequence>MIRYSVISSQDHWVQLHKDVQRNFEIKSRKWAKTESKKMAEKVEAEMLHFFDYPCNRGLNGAGRPEVSPGSPFSKAEEMASLELTQSLKALLALYFSRMDPSAPDLL</sequence>
<proteinExistence type="predicted"/>
<evidence type="ECO:0000313" key="1">
    <source>
        <dbReference type="EMBL" id="KAL3688332.1"/>
    </source>
</evidence>
<dbReference type="Proteomes" id="UP001633002">
    <property type="component" value="Unassembled WGS sequence"/>
</dbReference>
<evidence type="ECO:0000313" key="2">
    <source>
        <dbReference type="Proteomes" id="UP001633002"/>
    </source>
</evidence>
<comment type="caution">
    <text evidence="1">The sequence shown here is derived from an EMBL/GenBank/DDBJ whole genome shotgun (WGS) entry which is preliminary data.</text>
</comment>